<organism evidence="2 3">
    <name type="scientific">Xanthoceras sorbifolium</name>
    <dbReference type="NCBI Taxonomy" id="99658"/>
    <lineage>
        <taxon>Eukaryota</taxon>
        <taxon>Viridiplantae</taxon>
        <taxon>Streptophyta</taxon>
        <taxon>Embryophyta</taxon>
        <taxon>Tracheophyta</taxon>
        <taxon>Spermatophyta</taxon>
        <taxon>Magnoliopsida</taxon>
        <taxon>eudicotyledons</taxon>
        <taxon>Gunneridae</taxon>
        <taxon>Pentapetalae</taxon>
        <taxon>rosids</taxon>
        <taxon>malvids</taxon>
        <taxon>Sapindales</taxon>
        <taxon>Sapindaceae</taxon>
        <taxon>Xanthoceroideae</taxon>
        <taxon>Xanthoceras</taxon>
    </lineage>
</organism>
<feature type="compositionally biased region" description="Polar residues" evidence="1">
    <location>
        <begin position="122"/>
        <end position="133"/>
    </location>
</feature>
<feature type="region of interest" description="Disordered" evidence="1">
    <location>
        <begin position="111"/>
        <end position="150"/>
    </location>
</feature>
<gene>
    <name evidence="2" type="ORF">JRO89_XS04G0133600</name>
</gene>
<name>A0ABQ8I547_9ROSI</name>
<evidence type="ECO:0000313" key="2">
    <source>
        <dbReference type="EMBL" id="KAH7571756.1"/>
    </source>
</evidence>
<accession>A0ABQ8I547</accession>
<reference evidence="2 3" key="1">
    <citation type="submission" date="2021-02" db="EMBL/GenBank/DDBJ databases">
        <title>Plant Genome Project.</title>
        <authorList>
            <person name="Zhang R.-G."/>
        </authorList>
    </citation>
    <scope>NUCLEOTIDE SEQUENCE [LARGE SCALE GENOMIC DNA]</scope>
    <source>
        <tissue evidence="2">Leaves</tissue>
    </source>
</reference>
<keyword evidence="3" id="KW-1185">Reference proteome</keyword>
<evidence type="ECO:0000256" key="1">
    <source>
        <dbReference type="SAM" id="MobiDB-lite"/>
    </source>
</evidence>
<feature type="region of interest" description="Disordered" evidence="1">
    <location>
        <begin position="163"/>
        <end position="186"/>
    </location>
</feature>
<comment type="caution">
    <text evidence="2">The sequence shown here is derived from an EMBL/GenBank/DDBJ whole genome shotgun (WGS) entry which is preliminary data.</text>
</comment>
<protein>
    <recommendedName>
        <fullName evidence="4">Zinc finger, CCHC-type, retrotransposon Gag domain protein</fullName>
    </recommendedName>
</protein>
<dbReference type="Proteomes" id="UP000827721">
    <property type="component" value="Unassembled WGS sequence"/>
</dbReference>
<evidence type="ECO:0008006" key="4">
    <source>
        <dbReference type="Google" id="ProtNLM"/>
    </source>
</evidence>
<proteinExistence type="predicted"/>
<sequence>MNQPQAGPFRAAEGVGGNFNEEQVAQIIIAALRQPREAPEEQRCTIERASNLRAKPYDGSGDPEAALLWLDRVSKIYRVMGCTDEQRLLFSSFLMEDRVKDWWEALERKTRSRDGRPYNKRSGPSSSQSGFNQTSRKKSKTKWTGGKGTYRGAAFSQGLVRSAAAPGASRPTFPKCSICKRRHPGE</sequence>
<evidence type="ECO:0000313" key="3">
    <source>
        <dbReference type="Proteomes" id="UP000827721"/>
    </source>
</evidence>
<dbReference type="EMBL" id="JAFEMO010000004">
    <property type="protein sequence ID" value="KAH7571756.1"/>
    <property type="molecule type" value="Genomic_DNA"/>
</dbReference>